<dbReference type="AlphaFoldDB" id="A0A4Y7TUZ2"/>
<gene>
    <name evidence="1" type="ORF">FA13DRAFT_1704912</name>
</gene>
<accession>A0A4Y7TUZ2</accession>
<organism evidence="1 2">
    <name type="scientific">Coprinellus micaceus</name>
    <name type="common">Glistening ink-cap mushroom</name>
    <name type="synonym">Coprinus micaceus</name>
    <dbReference type="NCBI Taxonomy" id="71717"/>
    <lineage>
        <taxon>Eukaryota</taxon>
        <taxon>Fungi</taxon>
        <taxon>Dikarya</taxon>
        <taxon>Basidiomycota</taxon>
        <taxon>Agaricomycotina</taxon>
        <taxon>Agaricomycetes</taxon>
        <taxon>Agaricomycetidae</taxon>
        <taxon>Agaricales</taxon>
        <taxon>Agaricineae</taxon>
        <taxon>Psathyrellaceae</taxon>
        <taxon>Coprinellus</taxon>
    </lineage>
</organism>
<name>A0A4Y7TUZ2_COPMI</name>
<dbReference type="STRING" id="71717.A0A4Y7TUZ2"/>
<dbReference type="InterPro" id="IPR011333">
    <property type="entry name" value="SKP1/BTB/POZ_sf"/>
</dbReference>
<proteinExistence type="predicted"/>
<dbReference type="Proteomes" id="UP000298030">
    <property type="component" value="Unassembled WGS sequence"/>
</dbReference>
<evidence type="ECO:0000313" key="1">
    <source>
        <dbReference type="EMBL" id="TEB37754.1"/>
    </source>
</evidence>
<reference evidence="1 2" key="1">
    <citation type="journal article" date="2019" name="Nat. Ecol. Evol.">
        <title>Megaphylogeny resolves global patterns of mushroom evolution.</title>
        <authorList>
            <person name="Varga T."/>
            <person name="Krizsan K."/>
            <person name="Foldi C."/>
            <person name="Dima B."/>
            <person name="Sanchez-Garcia M."/>
            <person name="Sanchez-Ramirez S."/>
            <person name="Szollosi G.J."/>
            <person name="Szarkandi J.G."/>
            <person name="Papp V."/>
            <person name="Albert L."/>
            <person name="Andreopoulos W."/>
            <person name="Angelini C."/>
            <person name="Antonin V."/>
            <person name="Barry K.W."/>
            <person name="Bougher N.L."/>
            <person name="Buchanan P."/>
            <person name="Buyck B."/>
            <person name="Bense V."/>
            <person name="Catcheside P."/>
            <person name="Chovatia M."/>
            <person name="Cooper J."/>
            <person name="Damon W."/>
            <person name="Desjardin D."/>
            <person name="Finy P."/>
            <person name="Geml J."/>
            <person name="Haridas S."/>
            <person name="Hughes K."/>
            <person name="Justo A."/>
            <person name="Karasinski D."/>
            <person name="Kautmanova I."/>
            <person name="Kiss B."/>
            <person name="Kocsube S."/>
            <person name="Kotiranta H."/>
            <person name="LaButti K.M."/>
            <person name="Lechner B.E."/>
            <person name="Liimatainen K."/>
            <person name="Lipzen A."/>
            <person name="Lukacs Z."/>
            <person name="Mihaltcheva S."/>
            <person name="Morgado L.N."/>
            <person name="Niskanen T."/>
            <person name="Noordeloos M.E."/>
            <person name="Ohm R.A."/>
            <person name="Ortiz-Santana B."/>
            <person name="Ovrebo C."/>
            <person name="Racz N."/>
            <person name="Riley R."/>
            <person name="Savchenko A."/>
            <person name="Shiryaev A."/>
            <person name="Soop K."/>
            <person name="Spirin V."/>
            <person name="Szebenyi C."/>
            <person name="Tomsovsky M."/>
            <person name="Tulloss R.E."/>
            <person name="Uehling J."/>
            <person name="Grigoriev I.V."/>
            <person name="Vagvolgyi C."/>
            <person name="Papp T."/>
            <person name="Martin F.M."/>
            <person name="Miettinen O."/>
            <person name="Hibbett D.S."/>
            <person name="Nagy L.G."/>
        </authorList>
    </citation>
    <scope>NUCLEOTIDE SEQUENCE [LARGE SCALE GENOMIC DNA]</scope>
    <source>
        <strain evidence="1 2">FP101781</strain>
    </source>
</reference>
<comment type="caution">
    <text evidence="1">The sequence shown here is derived from an EMBL/GenBank/DDBJ whole genome shotgun (WGS) entry which is preliminary data.</text>
</comment>
<keyword evidence="2" id="KW-1185">Reference proteome</keyword>
<sequence>MNQPEQADAGDVPQGATCPVPDCPLAADIVLRSCDKKLIGAHKLNLARYSEGFPAPGDVIAPDKAVDLTENAKTLRVLMTFMHSQRFPSLLNMHEESFQELLELADAAEKYLVHSAMAVCNLRLASSDDIFVMSNGLKILEYAIKHNYPDVADRAAPWTLSESWDDVARHIGCGQEMMAWARYREKHISVLETMVSPIGMEIEDSGLGCMKRWFSFQSTVFQSLPATIRGRLDSLKGGRENPLRAATKKHMSMLNGCSTSMCQNRVWEWLERCDDDLNNIAAFHTFL</sequence>
<protein>
    <recommendedName>
        <fullName evidence="3">BTB domain-containing protein</fullName>
    </recommendedName>
</protein>
<evidence type="ECO:0000313" key="2">
    <source>
        <dbReference type="Proteomes" id="UP000298030"/>
    </source>
</evidence>
<evidence type="ECO:0008006" key="3">
    <source>
        <dbReference type="Google" id="ProtNLM"/>
    </source>
</evidence>
<dbReference type="EMBL" id="QPFP01000003">
    <property type="protein sequence ID" value="TEB37754.1"/>
    <property type="molecule type" value="Genomic_DNA"/>
</dbReference>
<dbReference type="OrthoDB" id="3184970at2759"/>
<dbReference type="Gene3D" id="3.30.710.10">
    <property type="entry name" value="Potassium Channel Kv1.1, Chain A"/>
    <property type="match status" value="1"/>
</dbReference>